<proteinExistence type="predicted"/>
<sequence>MEKLLTPAQLAAVLGLSVQTLYNRRTRGEPLPPCVKVGRLLRYEQTEVHAWLASQREAQHVSQVALAPPERTAAPQVARRRGRPTKAEQLQRRLLAKPN</sequence>
<dbReference type="Proteomes" id="UP000509782">
    <property type="component" value="Chromosome"/>
</dbReference>
<reference evidence="3 4" key="1">
    <citation type="submission" date="2020-05" db="EMBL/GenBank/DDBJ databases">
        <title>FDA dAtabase for Regulatory Grade micrObial Sequences (FDA-ARGOS): Supporting development and validation of Infectious Disease Dx tests.</title>
        <authorList>
            <person name="Sproer C."/>
            <person name="Gronow S."/>
            <person name="Severitt S."/>
            <person name="Schroder I."/>
            <person name="Tallon L."/>
            <person name="Sadzewicz L."/>
            <person name="Zhao X."/>
            <person name="Vavikolanu K."/>
            <person name="Mehta A."/>
            <person name="Aluvathingal J."/>
            <person name="Nadendla S."/>
            <person name="Myers T."/>
            <person name="Yan Y."/>
            <person name="Sichtig H."/>
        </authorList>
    </citation>
    <scope>NUCLEOTIDE SEQUENCE [LARGE SCALE GENOMIC DNA]</scope>
    <source>
        <strain evidence="3 4">FDAARGOS_787</strain>
    </source>
</reference>
<dbReference type="SUPFAM" id="SSF46955">
    <property type="entry name" value="Putative DNA-binding domain"/>
    <property type="match status" value="1"/>
</dbReference>
<dbReference type="Pfam" id="PF12728">
    <property type="entry name" value="HTH_17"/>
    <property type="match status" value="1"/>
</dbReference>
<organism evidence="3 4">
    <name type="scientific">Achromobacter denitrificans</name>
    <name type="common">Alcaligenes denitrificans</name>
    <dbReference type="NCBI Taxonomy" id="32002"/>
    <lineage>
        <taxon>Bacteria</taxon>
        <taxon>Pseudomonadati</taxon>
        <taxon>Pseudomonadota</taxon>
        <taxon>Betaproteobacteria</taxon>
        <taxon>Burkholderiales</taxon>
        <taxon>Alcaligenaceae</taxon>
        <taxon>Achromobacter</taxon>
    </lineage>
</organism>
<dbReference type="InterPro" id="IPR036388">
    <property type="entry name" value="WH-like_DNA-bd_sf"/>
</dbReference>
<dbReference type="Gene3D" id="1.10.10.10">
    <property type="entry name" value="Winged helix-like DNA-binding domain superfamily/Winged helix DNA-binding domain"/>
    <property type="match status" value="1"/>
</dbReference>
<accession>A0A6N0JXY0</accession>
<dbReference type="InterPro" id="IPR041657">
    <property type="entry name" value="HTH_17"/>
</dbReference>
<name>A0A6N0JXY0_ACHDE</name>
<dbReference type="EMBL" id="CP054569">
    <property type="protein sequence ID" value="QKQ51378.1"/>
    <property type="molecule type" value="Genomic_DNA"/>
</dbReference>
<feature type="domain" description="Helix-turn-helix" evidence="2">
    <location>
        <begin position="4"/>
        <end position="56"/>
    </location>
</feature>
<evidence type="ECO:0000313" key="3">
    <source>
        <dbReference type="EMBL" id="QKQ51378.1"/>
    </source>
</evidence>
<evidence type="ECO:0000259" key="2">
    <source>
        <dbReference type="Pfam" id="PF12728"/>
    </source>
</evidence>
<dbReference type="InterPro" id="IPR009061">
    <property type="entry name" value="DNA-bd_dom_put_sf"/>
</dbReference>
<feature type="region of interest" description="Disordered" evidence="1">
    <location>
        <begin position="64"/>
        <end position="99"/>
    </location>
</feature>
<evidence type="ECO:0000256" key="1">
    <source>
        <dbReference type="SAM" id="MobiDB-lite"/>
    </source>
</evidence>
<gene>
    <name evidence="3" type="ORF">FOC81_23855</name>
</gene>
<dbReference type="RefSeq" id="WP_174717575.1">
    <property type="nucleotide sequence ID" value="NZ_CP054569.1"/>
</dbReference>
<protein>
    <submittedName>
        <fullName evidence="3">Helix-turn-helix domain-containing protein</fullName>
    </submittedName>
</protein>
<evidence type="ECO:0000313" key="4">
    <source>
        <dbReference type="Proteomes" id="UP000509782"/>
    </source>
</evidence>
<dbReference type="AlphaFoldDB" id="A0A6N0JXY0"/>